<evidence type="ECO:0000313" key="9">
    <source>
        <dbReference type="EMBL" id="KXS17646.1"/>
    </source>
</evidence>
<sequence>MYMFGGLVMHVLHDDVIGIYHTLKRFAPASTDPTEPFSRDIHLLFLDSWPSETPYADIWQKFFTYHLPWTASEHLRGGEHDITLFTNAVVGISKEGTWYQYGFLLPQGPIAAAMENKQGEAVNPGLLLDVDESERSQIVYDLPGWVHENVGWRVQEVAAWIREESQRIMSLEAQIDGYDHYADPGAVLISRRRNRLILNEAELSNAIAVMLELETVVVDLDNMPFETTVYLLGRAEVLIGMHGAALVTGMFARPCALLIELFPYGIDSNLITPYRTLAELEGINLIYRAWENQHHNMTVGHPERPQELGGIAHLPKEDQYRVIGEPVKEHLCCKDPSWLYHIYQDTWVSVHEILQILADAREEQKRCNVPLARFHFNPSAPPHLTCRYPVEIADLGETDVRILWSPPYNVPKEELSRIDYLLTLNVRPNGTVGTFHLRGICQLDVHVPTWGVETQGRERLGWDRLIISVTAICQNRTSRSSQVECEL</sequence>
<evidence type="ECO:0000256" key="1">
    <source>
        <dbReference type="ARBA" id="ARBA00004167"/>
    </source>
</evidence>
<dbReference type="EMBL" id="KQ965746">
    <property type="protein sequence ID" value="KXS17646.1"/>
    <property type="molecule type" value="Genomic_DNA"/>
</dbReference>
<dbReference type="PANTHER" id="PTHR20961">
    <property type="entry name" value="GLYCOSYLTRANSFERASE"/>
    <property type="match status" value="1"/>
</dbReference>
<keyword evidence="2" id="KW-0328">Glycosyltransferase</keyword>
<dbReference type="STRING" id="1344416.A0A139ALI1"/>
<proteinExistence type="predicted"/>
<evidence type="ECO:0000256" key="2">
    <source>
        <dbReference type="ARBA" id="ARBA00022676"/>
    </source>
</evidence>
<dbReference type="GO" id="GO:0097363">
    <property type="term" value="F:protein O-acetylglucosaminyltransferase activity"/>
    <property type="evidence" value="ECO:0007669"/>
    <property type="project" value="TreeGrafter"/>
</dbReference>
<evidence type="ECO:0000256" key="6">
    <source>
        <dbReference type="ARBA" id="ARBA00023136"/>
    </source>
</evidence>
<name>A0A139ALI1_GONPJ</name>
<dbReference type="Proteomes" id="UP000070544">
    <property type="component" value="Unassembled WGS sequence"/>
</dbReference>
<evidence type="ECO:0000256" key="7">
    <source>
        <dbReference type="ARBA" id="ARBA00023180"/>
    </source>
</evidence>
<accession>A0A139ALI1</accession>
<keyword evidence="10" id="KW-1185">Reference proteome</keyword>
<dbReference type="GO" id="GO:0035269">
    <property type="term" value="P:protein O-linked glycosylation via mannose"/>
    <property type="evidence" value="ECO:0007669"/>
    <property type="project" value="TreeGrafter"/>
</dbReference>
<keyword evidence="4" id="KW-0812">Transmembrane</keyword>
<gene>
    <name evidence="9" type="ORF">M427DRAFT_255801</name>
</gene>
<keyword evidence="6" id="KW-0472">Membrane</keyword>
<dbReference type="PANTHER" id="PTHR20961:SF38">
    <property type="entry name" value="PROTEIN O-LINKED-MANNOSE BETA-1,4-N-ACETYLGLUCOSAMINYLTRANSFERASE 2"/>
    <property type="match status" value="1"/>
</dbReference>
<keyword evidence="5" id="KW-1133">Transmembrane helix</keyword>
<dbReference type="InterPro" id="IPR049625">
    <property type="entry name" value="Glyco_transf_61_cat"/>
</dbReference>
<organism evidence="9 10">
    <name type="scientific">Gonapodya prolifera (strain JEL478)</name>
    <name type="common">Monoblepharis prolifera</name>
    <dbReference type="NCBI Taxonomy" id="1344416"/>
    <lineage>
        <taxon>Eukaryota</taxon>
        <taxon>Fungi</taxon>
        <taxon>Fungi incertae sedis</taxon>
        <taxon>Chytridiomycota</taxon>
        <taxon>Chytridiomycota incertae sedis</taxon>
        <taxon>Monoblepharidomycetes</taxon>
        <taxon>Monoblepharidales</taxon>
        <taxon>Gonapodyaceae</taxon>
        <taxon>Gonapodya</taxon>
    </lineage>
</organism>
<feature type="domain" description="Glycosyltransferase 61 catalytic" evidence="8">
    <location>
        <begin position="165"/>
        <end position="256"/>
    </location>
</feature>
<protein>
    <submittedName>
        <fullName evidence="9">Glycosyltransferase family 61 protein</fullName>
    </submittedName>
</protein>
<dbReference type="GO" id="GO:0016020">
    <property type="term" value="C:membrane"/>
    <property type="evidence" value="ECO:0007669"/>
    <property type="project" value="UniProtKB-SubCell"/>
</dbReference>
<evidence type="ECO:0000313" key="10">
    <source>
        <dbReference type="Proteomes" id="UP000070544"/>
    </source>
</evidence>
<dbReference type="Pfam" id="PF04577">
    <property type="entry name" value="Glyco_transf_61"/>
    <property type="match status" value="1"/>
</dbReference>
<dbReference type="InterPro" id="IPR007657">
    <property type="entry name" value="Glycosyltransferase_61"/>
</dbReference>
<keyword evidence="3 9" id="KW-0808">Transferase</keyword>
<evidence type="ECO:0000259" key="8">
    <source>
        <dbReference type="Pfam" id="PF04577"/>
    </source>
</evidence>
<keyword evidence="7" id="KW-0325">Glycoprotein</keyword>
<comment type="subcellular location">
    <subcellularLocation>
        <location evidence="1">Membrane</location>
        <topology evidence="1">Single-pass membrane protein</topology>
    </subcellularLocation>
</comment>
<reference evidence="9 10" key="1">
    <citation type="journal article" date="2015" name="Genome Biol. Evol.">
        <title>Phylogenomic analyses indicate that early fungi evolved digesting cell walls of algal ancestors of land plants.</title>
        <authorList>
            <person name="Chang Y."/>
            <person name="Wang S."/>
            <person name="Sekimoto S."/>
            <person name="Aerts A.L."/>
            <person name="Choi C."/>
            <person name="Clum A."/>
            <person name="LaButti K.M."/>
            <person name="Lindquist E.A."/>
            <person name="Yee Ngan C."/>
            <person name="Ohm R.A."/>
            <person name="Salamov A.A."/>
            <person name="Grigoriev I.V."/>
            <person name="Spatafora J.W."/>
            <person name="Berbee M.L."/>
        </authorList>
    </citation>
    <scope>NUCLEOTIDE SEQUENCE [LARGE SCALE GENOMIC DNA]</scope>
    <source>
        <strain evidence="9 10">JEL478</strain>
    </source>
</reference>
<evidence type="ECO:0000256" key="4">
    <source>
        <dbReference type="ARBA" id="ARBA00022692"/>
    </source>
</evidence>
<evidence type="ECO:0000256" key="5">
    <source>
        <dbReference type="ARBA" id="ARBA00022989"/>
    </source>
</evidence>
<evidence type="ECO:0000256" key="3">
    <source>
        <dbReference type="ARBA" id="ARBA00022679"/>
    </source>
</evidence>
<dbReference type="OrthoDB" id="529273at2759"/>
<dbReference type="AlphaFoldDB" id="A0A139ALI1"/>
<dbReference type="GO" id="GO:0005783">
    <property type="term" value="C:endoplasmic reticulum"/>
    <property type="evidence" value="ECO:0007669"/>
    <property type="project" value="TreeGrafter"/>
</dbReference>